<evidence type="ECO:0000259" key="7">
    <source>
        <dbReference type="PROSITE" id="PS50011"/>
    </source>
</evidence>
<dbReference type="Proteomes" id="UP001465153">
    <property type="component" value="Unassembled WGS sequence"/>
</dbReference>
<evidence type="ECO:0000256" key="5">
    <source>
        <dbReference type="SAM" id="MobiDB-lite"/>
    </source>
</evidence>
<evidence type="ECO:0000256" key="3">
    <source>
        <dbReference type="ARBA" id="ARBA00022777"/>
    </source>
</evidence>
<proteinExistence type="predicted"/>
<evidence type="ECO:0000256" key="1">
    <source>
        <dbReference type="ARBA" id="ARBA00022679"/>
    </source>
</evidence>
<dbReference type="Pfam" id="PF03781">
    <property type="entry name" value="FGE-sulfatase"/>
    <property type="match status" value="1"/>
</dbReference>
<keyword evidence="6" id="KW-0812">Transmembrane</keyword>
<keyword evidence="4" id="KW-0067">ATP-binding</keyword>
<dbReference type="InterPro" id="IPR042095">
    <property type="entry name" value="SUMF_sf"/>
</dbReference>
<comment type="caution">
    <text evidence="8">The sequence shown here is derived from an EMBL/GenBank/DDBJ whole genome shotgun (WGS) entry which is preliminary data.</text>
</comment>
<dbReference type="InterPro" id="IPR008271">
    <property type="entry name" value="Ser/Thr_kinase_AS"/>
</dbReference>
<dbReference type="EMBL" id="BAABWN010000021">
    <property type="protein sequence ID" value="GAA6170202.1"/>
    <property type="molecule type" value="Genomic_DNA"/>
</dbReference>
<feature type="domain" description="Protein kinase" evidence="7">
    <location>
        <begin position="6"/>
        <end position="257"/>
    </location>
</feature>
<evidence type="ECO:0000256" key="2">
    <source>
        <dbReference type="ARBA" id="ARBA00022741"/>
    </source>
</evidence>
<dbReference type="PROSITE" id="PS00108">
    <property type="entry name" value="PROTEIN_KINASE_ST"/>
    <property type="match status" value="1"/>
</dbReference>
<keyword evidence="2" id="KW-0547">Nucleotide-binding</keyword>
<evidence type="ECO:0000313" key="8">
    <source>
        <dbReference type="EMBL" id="GAA6170202.1"/>
    </source>
</evidence>
<protein>
    <recommendedName>
        <fullName evidence="7">Protein kinase domain-containing protein</fullName>
    </recommendedName>
</protein>
<dbReference type="RefSeq" id="WP_353304521.1">
    <property type="nucleotide sequence ID" value="NZ_BAABWN010000021.1"/>
</dbReference>
<dbReference type="Gene3D" id="3.30.200.20">
    <property type="entry name" value="Phosphorylase Kinase, domain 1"/>
    <property type="match status" value="1"/>
</dbReference>
<reference evidence="8 9" key="1">
    <citation type="submission" date="2024-04" db="EMBL/GenBank/DDBJ databases">
        <title>Draft genome sequence of Sessilibacter corallicola NBRC 116591.</title>
        <authorList>
            <person name="Miyakawa T."/>
            <person name="Kusuya Y."/>
            <person name="Miura T."/>
        </authorList>
    </citation>
    <scope>NUCLEOTIDE SEQUENCE [LARGE SCALE GENOMIC DNA]</scope>
    <source>
        <strain evidence="8 9">KU-00831-HH</strain>
    </source>
</reference>
<feature type="compositionally biased region" description="Polar residues" evidence="5">
    <location>
        <begin position="419"/>
        <end position="430"/>
    </location>
</feature>
<sequence length="764" mass="84668">MDLPGYKILKKISQGGMSTVYLALQERLDRQVALKVMSPALSADQAFTERFQREANIVGQLSHPNIISIYDIDEHNSIKYIAMDYLPEGSVVNRISENITPAESLKVVQEVLLALEHAHNKGFIHRDIKPENILFRSDKTAVLTDFGVARAVSSNTQMTNAGTVLGTPNYMSPEQARGKELDGTSDIYSLGVVFYEMLMGSPPYKGEEAVAVAIQHLTSPVPKLPPELSIYQSLINRMMAKKPQDRFKSAREAFEFIDGLNTTLARLQKNKKPTESHEISTLDLFKALVTTSYGNITRSVKAVVPGLQNRPLTQNGNSDSATEVRVRIFGTGGIGQIAMARINQRLIVLSAILIGLCIASVFYFYPSGSSQSTKIAAPAITSGLSNGGNLAQSSGKNSDTESTNNSQLSVTESGDKNKNTSTIEAQTTLSSDETALRNTLTQLTQEAAAKKFALTILPNPKKARVRIMNIKEKYAPGIKLLPGKYLIEVRQPGFYPYEQWHTLEQSNLKLPVKLKPAPKPGDLIQDAIDGDTQGPEMIVIGPDAFIMGSLNFPDTQPRREINLDYSFAVSRTEITFAEFDAFTQDTKAPKIGDQGWGRENRPVINVTWQQAKEYAKWLSKKTGQPYRLITESEWEMIASNIGTQEFSWPGAREDGRTKVNCRTGCRSHYSPLIGKRRTAPVKSFPPNELGIFELSGNVAEWTADCYYPSYDTKINQKDCKFKTVRGGSFEDSLDEMSVFRRESVSLEAFDRDLGFRVVLELPGL</sequence>
<feature type="compositionally biased region" description="Polar residues" evidence="5">
    <location>
        <begin position="388"/>
        <end position="412"/>
    </location>
</feature>
<keyword evidence="6" id="KW-0472">Membrane</keyword>
<dbReference type="InterPro" id="IPR005532">
    <property type="entry name" value="SUMF_dom"/>
</dbReference>
<evidence type="ECO:0000256" key="6">
    <source>
        <dbReference type="SAM" id="Phobius"/>
    </source>
</evidence>
<dbReference type="PANTHER" id="PTHR43289:SF6">
    <property type="entry name" value="SERINE_THREONINE-PROTEIN KINASE NEKL-3"/>
    <property type="match status" value="1"/>
</dbReference>
<dbReference type="SUPFAM" id="SSF56112">
    <property type="entry name" value="Protein kinase-like (PK-like)"/>
    <property type="match status" value="1"/>
</dbReference>
<feature type="transmembrane region" description="Helical" evidence="6">
    <location>
        <begin position="346"/>
        <end position="365"/>
    </location>
</feature>
<dbReference type="CDD" id="cd14014">
    <property type="entry name" value="STKc_PknB_like"/>
    <property type="match status" value="1"/>
</dbReference>
<accession>A0ABQ0AF06</accession>
<dbReference type="SMART" id="SM00220">
    <property type="entry name" value="S_TKc"/>
    <property type="match status" value="1"/>
</dbReference>
<name>A0ABQ0AF06_9GAMM</name>
<organism evidence="8 9">
    <name type="scientific">Sessilibacter corallicola</name>
    <dbReference type="NCBI Taxonomy" id="2904075"/>
    <lineage>
        <taxon>Bacteria</taxon>
        <taxon>Pseudomonadati</taxon>
        <taxon>Pseudomonadota</taxon>
        <taxon>Gammaproteobacteria</taxon>
        <taxon>Cellvibrionales</taxon>
        <taxon>Cellvibrionaceae</taxon>
        <taxon>Sessilibacter</taxon>
    </lineage>
</organism>
<keyword evidence="6" id="KW-1133">Transmembrane helix</keyword>
<dbReference type="SUPFAM" id="SSF56436">
    <property type="entry name" value="C-type lectin-like"/>
    <property type="match status" value="1"/>
</dbReference>
<dbReference type="Gene3D" id="1.10.510.10">
    <property type="entry name" value="Transferase(Phosphotransferase) domain 1"/>
    <property type="match status" value="1"/>
</dbReference>
<evidence type="ECO:0000256" key="4">
    <source>
        <dbReference type="ARBA" id="ARBA00022840"/>
    </source>
</evidence>
<dbReference type="InterPro" id="IPR011009">
    <property type="entry name" value="Kinase-like_dom_sf"/>
</dbReference>
<dbReference type="InterPro" id="IPR016187">
    <property type="entry name" value="CTDL_fold"/>
</dbReference>
<feature type="region of interest" description="Disordered" evidence="5">
    <location>
        <begin position="388"/>
        <end position="430"/>
    </location>
</feature>
<dbReference type="Pfam" id="PF00069">
    <property type="entry name" value="Pkinase"/>
    <property type="match status" value="1"/>
</dbReference>
<keyword evidence="9" id="KW-1185">Reference proteome</keyword>
<keyword evidence="3" id="KW-0418">Kinase</keyword>
<keyword evidence="1" id="KW-0808">Transferase</keyword>
<dbReference type="InterPro" id="IPR000719">
    <property type="entry name" value="Prot_kinase_dom"/>
</dbReference>
<dbReference type="Gene3D" id="3.90.1580.10">
    <property type="entry name" value="paralog of FGE (formylglycine-generating enzyme)"/>
    <property type="match status" value="1"/>
</dbReference>
<dbReference type="PROSITE" id="PS50011">
    <property type="entry name" value="PROTEIN_KINASE_DOM"/>
    <property type="match status" value="1"/>
</dbReference>
<gene>
    <name evidence="8" type="ORF">NBRC116591_40160</name>
</gene>
<evidence type="ECO:0000313" key="9">
    <source>
        <dbReference type="Proteomes" id="UP001465153"/>
    </source>
</evidence>
<dbReference type="PANTHER" id="PTHR43289">
    <property type="entry name" value="MITOGEN-ACTIVATED PROTEIN KINASE KINASE KINASE 20-RELATED"/>
    <property type="match status" value="1"/>
</dbReference>